<feature type="transmembrane region" description="Helical" evidence="13">
    <location>
        <begin position="152"/>
        <end position="170"/>
    </location>
</feature>
<sequence>MDSNLTDDEILSLFCALYHYWLNSFDYGFLSQKKEIEFKVELRGSRIKSLPKVKNVMRDGDLDNVVYWLFWFLKSKYSYFTDPLRRHKRCSIVMSRLSPKRPNSLALQQSHSDAFVSGHFNKRRLSLTWFDLMPECSWKRVKLNRRIRKSQFIRLALVALVIIVLTAHKLPRTQLQSSRGICSNSSKYKIYVKGKRVCNSERIQSSKYFTYQPPGGGWNNQRIAFENAVIMAKLLNRTLIVHPMAPHQEIVRLKKFYLFDLGHQVYNRVSSKRLLPLSKVIDLSRLSKLLPVKEIFTNHTTFIQDNQHLSWYRVCHNGFQGLWVDSLPSNRNIKAWNALKQRANDMQLHKLKTIPTYRRSCKADMALYSSNANNTPFWGILDELSQRTENIIYFEEGSMFFRQMLFLDKKRTLDAHKWLIKFITFASPIWKRLRNIQSQIGFPFNAMHVRRTDHPTSQHISPDNWLNLLNKRGALNITSKLYVATDEKNLTWFTPFRKAGYDLMFAKDFMEELTPHSNKSNANLLDIIGLTEQLICAHAYHFVGSYYSTFSLYIKRLRKYNSWKGQLLAFPYSPVTWVDIKSQ</sequence>
<keyword evidence="13" id="KW-1133">Transmembrane helix</keyword>
<comment type="pathway">
    <text evidence="2">Protein modification; protein glycosylation.</text>
</comment>
<dbReference type="InterPro" id="IPR045130">
    <property type="entry name" value="OFUT2-like"/>
</dbReference>
<protein>
    <recommendedName>
        <fullName evidence="9">GDP-fucose protein O-fucosyltransferase 2</fullName>
        <ecNumber evidence="3">2.4.1.221</ecNumber>
    </recommendedName>
    <alternativeName>
        <fullName evidence="10">Peptide-O-fucosyltransferase 2</fullName>
    </alternativeName>
</protein>
<evidence type="ECO:0000313" key="14">
    <source>
        <dbReference type="Proteomes" id="UP000515163"/>
    </source>
</evidence>
<evidence type="ECO:0000256" key="6">
    <source>
        <dbReference type="ARBA" id="ARBA00023253"/>
    </source>
</evidence>
<name>A0A6P8HIW3_ACTTE</name>
<keyword evidence="6" id="KW-0294">Fucose metabolism</keyword>
<keyword evidence="14" id="KW-1185">Reference proteome</keyword>
<dbReference type="PANTHER" id="PTHR13398">
    <property type="entry name" value="GDP-FUCOSE PROTEIN O-FUCOSYLTRANSFERASE 2"/>
    <property type="match status" value="1"/>
</dbReference>
<comment type="catalytic activity">
    <reaction evidence="11">
        <text>L-threonyl-[protein] + GDP-beta-L-fucose = 3-O-(alpha-L-fucosyl)-L-threonyl-[protein] + GDP + H(+)</text>
        <dbReference type="Rhea" id="RHEA:70491"/>
        <dbReference type="Rhea" id="RHEA-COMP:11060"/>
        <dbReference type="Rhea" id="RHEA-COMP:17915"/>
        <dbReference type="ChEBI" id="CHEBI:15378"/>
        <dbReference type="ChEBI" id="CHEBI:30013"/>
        <dbReference type="ChEBI" id="CHEBI:57273"/>
        <dbReference type="ChEBI" id="CHEBI:58189"/>
        <dbReference type="ChEBI" id="CHEBI:189631"/>
        <dbReference type="EC" id="2.4.1.221"/>
    </reaction>
    <physiologicalReaction direction="left-to-right" evidence="11">
        <dbReference type="Rhea" id="RHEA:70492"/>
    </physiologicalReaction>
</comment>
<evidence type="ECO:0000256" key="13">
    <source>
        <dbReference type="SAM" id="Phobius"/>
    </source>
</evidence>
<dbReference type="Gene3D" id="3.40.50.11350">
    <property type="match status" value="1"/>
</dbReference>
<keyword evidence="13" id="KW-0812">Transmembrane</keyword>
<evidence type="ECO:0000256" key="3">
    <source>
        <dbReference type="ARBA" id="ARBA00012196"/>
    </source>
</evidence>
<dbReference type="PANTHER" id="PTHR13398:SF0">
    <property type="entry name" value="GDP-FUCOSE PROTEIN O-FUCOSYLTRANSFERASE 2"/>
    <property type="match status" value="1"/>
</dbReference>
<dbReference type="GO" id="GO:0005783">
    <property type="term" value="C:endoplasmic reticulum"/>
    <property type="evidence" value="ECO:0007669"/>
    <property type="project" value="UniProtKB-SubCell"/>
</dbReference>
<dbReference type="InterPro" id="IPR019378">
    <property type="entry name" value="GDP-Fuc_O-FucTrfase"/>
</dbReference>
<accession>A0A6P8HIW3</accession>
<gene>
    <name evidence="15" type="primary">LOC116293070</name>
</gene>
<dbReference type="Gene3D" id="3.40.50.11340">
    <property type="match status" value="1"/>
</dbReference>
<dbReference type="CDD" id="cd11296">
    <property type="entry name" value="O-FucT_like"/>
    <property type="match status" value="1"/>
</dbReference>
<dbReference type="RefSeq" id="XP_031556324.1">
    <property type="nucleotide sequence ID" value="XM_031700464.1"/>
</dbReference>
<evidence type="ECO:0000256" key="9">
    <source>
        <dbReference type="ARBA" id="ARBA00026232"/>
    </source>
</evidence>
<keyword evidence="13" id="KW-0472">Membrane</keyword>
<evidence type="ECO:0000256" key="11">
    <source>
        <dbReference type="ARBA" id="ARBA00047273"/>
    </source>
</evidence>
<feature type="unsure residue" description="D or N" evidence="15">
    <location>
        <position position="260"/>
    </location>
</feature>
<dbReference type="OrthoDB" id="1882547at2759"/>
<evidence type="ECO:0000256" key="8">
    <source>
        <dbReference type="ARBA" id="ARBA00025803"/>
    </source>
</evidence>
<evidence type="ECO:0000256" key="5">
    <source>
        <dbReference type="ARBA" id="ARBA00022824"/>
    </source>
</evidence>
<proteinExistence type="inferred from homology"/>
<keyword evidence="7" id="KW-0119">Carbohydrate metabolism</keyword>
<dbReference type="InParanoid" id="A0A6P8HIW3"/>
<evidence type="ECO:0000256" key="12">
    <source>
        <dbReference type="ARBA" id="ARBA00048647"/>
    </source>
</evidence>
<comment type="subcellular location">
    <subcellularLocation>
        <location evidence="1">Endoplasmic reticulum</location>
    </subcellularLocation>
</comment>
<evidence type="ECO:0000313" key="15">
    <source>
        <dbReference type="RefSeq" id="XP_031556324.1"/>
    </source>
</evidence>
<reference evidence="15" key="1">
    <citation type="submission" date="2025-08" db="UniProtKB">
        <authorList>
            <consortium name="RefSeq"/>
        </authorList>
    </citation>
    <scope>IDENTIFICATION</scope>
    <source>
        <tissue evidence="15">Tentacle</tissue>
    </source>
</reference>
<keyword evidence="5" id="KW-0256">Endoplasmic reticulum</keyword>
<dbReference type="Proteomes" id="UP000515163">
    <property type="component" value="Unplaced"/>
</dbReference>
<evidence type="ECO:0000256" key="4">
    <source>
        <dbReference type="ARBA" id="ARBA00022679"/>
    </source>
</evidence>
<dbReference type="KEGG" id="aten:116293070"/>
<organism evidence="14 15">
    <name type="scientific">Actinia tenebrosa</name>
    <name type="common">Australian red waratah sea anemone</name>
    <dbReference type="NCBI Taxonomy" id="6105"/>
    <lineage>
        <taxon>Eukaryota</taxon>
        <taxon>Metazoa</taxon>
        <taxon>Cnidaria</taxon>
        <taxon>Anthozoa</taxon>
        <taxon>Hexacorallia</taxon>
        <taxon>Actiniaria</taxon>
        <taxon>Actiniidae</taxon>
        <taxon>Actinia</taxon>
    </lineage>
</organism>
<keyword evidence="4" id="KW-0808">Transferase</keyword>
<comment type="catalytic activity">
    <reaction evidence="12">
        <text>L-seryl-[protein] + GDP-beta-L-fucose = 3-O-(alpha-L-fucosyl)-L-seryl-[protein] + GDP + H(+)</text>
        <dbReference type="Rhea" id="RHEA:63644"/>
        <dbReference type="Rhea" id="RHEA-COMP:9863"/>
        <dbReference type="Rhea" id="RHEA-COMP:17914"/>
        <dbReference type="ChEBI" id="CHEBI:15378"/>
        <dbReference type="ChEBI" id="CHEBI:29999"/>
        <dbReference type="ChEBI" id="CHEBI:57273"/>
        <dbReference type="ChEBI" id="CHEBI:58189"/>
        <dbReference type="ChEBI" id="CHEBI:189632"/>
        <dbReference type="EC" id="2.4.1.221"/>
    </reaction>
    <physiologicalReaction direction="left-to-right" evidence="12">
        <dbReference type="Rhea" id="RHEA:63645"/>
    </physiologicalReaction>
</comment>
<dbReference type="AlphaFoldDB" id="A0A6P8HIW3"/>
<evidence type="ECO:0000256" key="7">
    <source>
        <dbReference type="ARBA" id="ARBA00023277"/>
    </source>
</evidence>
<dbReference type="Pfam" id="PF10250">
    <property type="entry name" value="O-FucT"/>
    <property type="match status" value="1"/>
</dbReference>
<dbReference type="GO" id="GO:0006004">
    <property type="term" value="P:fucose metabolic process"/>
    <property type="evidence" value="ECO:0007669"/>
    <property type="project" value="UniProtKB-KW"/>
</dbReference>
<dbReference type="GO" id="GO:0046922">
    <property type="term" value="F:peptide-O-fucosyltransferase activity"/>
    <property type="evidence" value="ECO:0007669"/>
    <property type="project" value="UniProtKB-EC"/>
</dbReference>
<dbReference type="EC" id="2.4.1.221" evidence="3"/>
<evidence type="ECO:0000256" key="1">
    <source>
        <dbReference type="ARBA" id="ARBA00004240"/>
    </source>
</evidence>
<evidence type="ECO:0000256" key="10">
    <source>
        <dbReference type="ARBA" id="ARBA00033083"/>
    </source>
</evidence>
<comment type="similarity">
    <text evidence="8">Belongs to the glycosyltransferase 68 family.</text>
</comment>
<evidence type="ECO:0000256" key="2">
    <source>
        <dbReference type="ARBA" id="ARBA00004922"/>
    </source>
</evidence>